<dbReference type="OrthoDB" id="273452at2759"/>
<dbReference type="FunFam" id="3.40.50.1820:FF:000004">
    <property type="entry name" value="Protein FAM135A isoform a"/>
    <property type="match status" value="1"/>
</dbReference>
<feature type="region of interest" description="Disordered" evidence="2">
    <location>
        <begin position="901"/>
        <end position="979"/>
    </location>
</feature>
<evidence type="ECO:0000313" key="5">
    <source>
        <dbReference type="Proteomes" id="UP001107558"/>
    </source>
</evidence>
<feature type="compositionally biased region" description="Low complexity" evidence="2">
    <location>
        <begin position="666"/>
        <end position="686"/>
    </location>
</feature>
<feature type="region of interest" description="Disordered" evidence="2">
    <location>
        <begin position="1242"/>
        <end position="1271"/>
    </location>
</feature>
<feature type="compositionally biased region" description="Low complexity" evidence="2">
    <location>
        <begin position="940"/>
        <end position="966"/>
    </location>
</feature>
<feature type="region of interest" description="Disordered" evidence="2">
    <location>
        <begin position="1139"/>
        <end position="1189"/>
    </location>
</feature>
<feature type="region of interest" description="Disordered" evidence="2">
    <location>
        <begin position="663"/>
        <end position="703"/>
    </location>
</feature>
<evidence type="ECO:0000256" key="2">
    <source>
        <dbReference type="SAM" id="MobiDB-lite"/>
    </source>
</evidence>
<keyword evidence="5" id="KW-1185">Reference proteome</keyword>
<feature type="compositionally biased region" description="Low complexity" evidence="2">
    <location>
        <begin position="807"/>
        <end position="823"/>
    </location>
</feature>
<evidence type="ECO:0000256" key="1">
    <source>
        <dbReference type="ARBA" id="ARBA00007949"/>
    </source>
</evidence>
<dbReference type="Pfam" id="PF05057">
    <property type="entry name" value="DUF676"/>
    <property type="match status" value="1"/>
</dbReference>
<feature type="region of interest" description="Disordered" evidence="2">
    <location>
        <begin position="746"/>
        <end position="882"/>
    </location>
</feature>
<feature type="compositionally biased region" description="Polar residues" evidence="2">
    <location>
        <begin position="858"/>
        <end position="870"/>
    </location>
</feature>
<feature type="compositionally biased region" description="Polar residues" evidence="2">
    <location>
        <begin position="1167"/>
        <end position="1189"/>
    </location>
</feature>
<dbReference type="PANTHER" id="PTHR12482">
    <property type="entry name" value="LIPASE ROG1-RELATED-RELATED"/>
    <property type="match status" value="1"/>
</dbReference>
<feature type="compositionally biased region" description="Low complexity" evidence="2">
    <location>
        <begin position="747"/>
        <end position="758"/>
    </location>
</feature>
<dbReference type="Proteomes" id="UP001107558">
    <property type="component" value="Chromosome 2"/>
</dbReference>
<comment type="similarity">
    <text evidence="1">Belongs to the FAM135 family.</text>
</comment>
<feature type="compositionally biased region" description="Polar residues" evidence="2">
    <location>
        <begin position="967"/>
        <end position="979"/>
    </location>
</feature>
<feature type="compositionally biased region" description="Polar residues" evidence="2">
    <location>
        <begin position="824"/>
        <end position="846"/>
    </location>
</feature>
<gene>
    <name evidence="4" type="ORF">PVAND_008618</name>
</gene>
<evidence type="ECO:0000259" key="3">
    <source>
        <dbReference type="Pfam" id="PF05057"/>
    </source>
</evidence>
<proteinExistence type="inferred from homology"/>
<evidence type="ECO:0000313" key="4">
    <source>
        <dbReference type="EMBL" id="KAG5679013.1"/>
    </source>
</evidence>
<reference evidence="4" key="1">
    <citation type="submission" date="2021-03" db="EMBL/GenBank/DDBJ databases">
        <title>Chromosome level genome of the anhydrobiotic midge Polypedilum vanderplanki.</title>
        <authorList>
            <person name="Yoshida Y."/>
            <person name="Kikawada T."/>
            <person name="Gusev O."/>
        </authorList>
    </citation>
    <scope>NUCLEOTIDE SEQUENCE</scope>
    <source>
        <strain evidence="4">NIAS01</strain>
        <tissue evidence="4">Whole body or cell culture</tissue>
    </source>
</reference>
<dbReference type="InterPro" id="IPR029058">
    <property type="entry name" value="AB_hydrolase_fold"/>
</dbReference>
<name>A0A9J6CAT1_POLVA</name>
<feature type="compositionally biased region" description="Low complexity" evidence="2">
    <location>
        <begin position="1048"/>
        <end position="1059"/>
    </location>
</feature>
<feature type="region of interest" description="Disordered" evidence="2">
    <location>
        <begin position="993"/>
        <end position="1025"/>
    </location>
</feature>
<feature type="compositionally biased region" description="Polar residues" evidence="2">
    <location>
        <begin position="1253"/>
        <end position="1263"/>
    </location>
</feature>
<dbReference type="Gene3D" id="3.40.50.1820">
    <property type="entry name" value="alpha/beta hydrolase"/>
    <property type="match status" value="1"/>
</dbReference>
<dbReference type="InterPro" id="IPR022122">
    <property type="entry name" value="DUF3657"/>
</dbReference>
<dbReference type="Pfam" id="PF12394">
    <property type="entry name" value="DUF3657"/>
    <property type="match status" value="1"/>
</dbReference>
<feature type="domain" description="DUF676" evidence="3">
    <location>
        <begin position="1322"/>
        <end position="1513"/>
    </location>
</feature>
<sequence length="1591" mass="177403">MDLQATIEFAVELYKFYNVDLFQRGLYQVRCSLKVSPGKLPITIEACIPDQNANNTTTASSISTTNTQSRTNSSSSSSTIGPCIVNGAGTSKVFQILYRNEEVSLRDVIMFRAHLLVDSRHLKECIERAEFSLILELWFGEQPLPQQTSQQTATATNELNLDPTQLMLASTRTLQLNFHPARGLHYHLPVLFDYFHLACVSMSIHASLIALHQPYINAPKIGRTWIGSGKLNCRGGTSPGAMEAIFFGPQVSSSAKCGGGSSSRLSHARAIHQDICGLLLNALESLRMNLCEFCTVLPAQWATLTGSTQPMTTIETEQRLTKLVDTAKALDSEDDFASKANSDVAQLCAECILFWRRTLSTANQPAVHALLAKKHHTLRVRRFAEGFFVIDNPRHLATGSLDSNYQNYGTICEMARRKYLASLPPLPVHSVALDGDSTSLPLIFEDRYQDTVDSLRRRTGSDPHINNNTLHIHCTKSSTAANINDSSNNECLCNNNNHNHNTLEPLPKLSTSGLMGVLTPRIALASDVLQAKLTILPTAAQTDLRGRTLSRHSVSNVLEIEPNAWQAFREIQVTGNTCTLPTTRHSKSLDQLETQQSIIVNSLPRQNTMNNQQINLITKPQVPALTYHSQQQQQQQQQQPIYATLNKKNTAKDLLKNINELKEKYSNGSNSNNNSASGSGKSLAKLTNDFHPNKLTNGPQQQQNQTTIFPKEIHLNSNTNVLTLNRISVSSNKNNPKTDYVHEFKFSSSQQQQQQQQSEGNSNNQHLCYYNSLPKHAGMTMTPKNSSFPPLRNNNKNGGNNEKKNGKTSSKTSTTAAAAMTNTIPRSNSSQALRQQNGKTLTNELSLRNRISEKCANGNESSSTDQSTAITPKRRSKRLLSSRSVPFKLEMLDTTTAIDQQNQSASPAGIFSESLPNLAPPPPAFSNSPPLSMKSKRNRLSSSESTSSLSEQSGWVSSHRSSLPSSPETYRNDQQQQRTFNGEQLRKKLLKLLEEQPQRKGSIEKKQQQKRHSSGNAIERNKSLTFNGKSSTTWEISQINWVEKIPPIASSPSPSSQISKQTMTLEGKNAGNGKRSRKPSEKSKSEFDLTSMPLDQPFENLRLPPPPFEFRDFAPLPPDEFRDPPNVVENEIEKIENDKKKIEKKISQSPKSTKKTANAAGTVVHQPVSQKNSTSSSNQMPKMIQPKTQQQPIIEAIDNPLYHVYEIKRQPGPARPFCKSQSNNELLTMVRAASVNDKMISQSHHNHLKKNNSKPSSPAQSSEISDESAQPKMQLMEFEKCREEFRKQINYSGSIYSDFKTLASEMPYFHISDEYRTFSPAGVHLIVCVHGLDGNSADLRLVRTYLELGLPGAHLDFLMSERNQGDTFSDFETMTDRLCAEVLYHIESYGINPSKISFVAHSLGTIIVRSALSRPQMRPLLPRLHTFLSLSGPHLGTLYNSSGLVNMGMWFMQKWKKSGSLLQLCMRDSSDMRQSFLYRLSQRSTLHHFKNVLLCGSSQDRYVPSHSARLELCKAAIRDQSNLGVIYREMVHNIIAPCISRPELTLARYDVHHALPNTANTLIGRAAHIAVLDSELFIEKFLLVCGLKYFS</sequence>
<accession>A0A9J6CAT1</accession>
<dbReference type="InterPro" id="IPR044294">
    <property type="entry name" value="Lipase-like"/>
</dbReference>
<feature type="region of interest" description="Disordered" evidence="2">
    <location>
        <begin position="55"/>
        <end position="77"/>
    </location>
</feature>
<feature type="compositionally biased region" description="Basic and acidic residues" evidence="2">
    <location>
        <begin position="1078"/>
        <end position="1087"/>
    </location>
</feature>
<dbReference type="EMBL" id="JADBJN010000002">
    <property type="protein sequence ID" value="KAG5679013.1"/>
    <property type="molecule type" value="Genomic_DNA"/>
</dbReference>
<feature type="region of interest" description="Disordered" evidence="2">
    <location>
        <begin position="1048"/>
        <end position="1090"/>
    </location>
</feature>
<organism evidence="4 5">
    <name type="scientific">Polypedilum vanderplanki</name>
    <name type="common">Sleeping chironomid midge</name>
    <dbReference type="NCBI Taxonomy" id="319348"/>
    <lineage>
        <taxon>Eukaryota</taxon>
        <taxon>Metazoa</taxon>
        <taxon>Ecdysozoa</taxon>
        <taxon>Arthropoda</taxon>
        <taxon>Hexapoda</taxon>
        <taxon>Insecta</taxon>
        <taxon>Pterygota</taxon>
        <taxon>Neoptera</taxon>
        <taxon>Endopterygota</taxon>
        <taxon>Diptera</taxon>
        <taxon>Nematocera</taxon>
        <taxon>Chironomoidea</taxon>
        <taxon>Chironomidae</taxon>
        <taxon>Chironominae</taxon>
        <taxon>Polypedilum</taxon>
        <taxon>Polypedilum</taxon>
    </lineage>
</organism>
<dbReference type="SUPFAM" id="SSF53474">
    <property type="entry name" value="alpha/beta-Hydrolases"/>
    <property type="match status" value="1"/>
</dbReference>
<dbReference type="InterPro" id="IPR007751">
    <property type="entry name" value="DUF676_lipase-like"/>
</dbReference>
<comment type="caution">
    <text evidence="4">The sequence shown here is derived from an EMBL/GenBank/DDBJ whole genome shotgun (WGS) entry which is preliminary data.</text>
</comment>
<dbReference type="PANTHER" id="PTHR12482:SF5">
    <property type="entry name" value="DUF676 DOMAIN-CONTAINING PROTEIN"/>
    <property type="match status" value="1"/>
</dbReference>
<feature type="compositionally biased region" description="Basic and acidic residues" evidence="2">
    <location>
        <begin position="993"/>
        <end position="1007"/>
    </location>
</feature>
<protein>
    <recommendedName>
        <fullName evidence="3">DUF676 domain-containing protein</fullName>
    </recommendedName>
</protein>